<evidence type="ECO:0000256" key="8">
    <source>
        <dbReference type="HAMAP-Rule" id="MF_00316"/>
    </source>
</evidence>
<evidence type="ECO:0000256" key="6">
    <source>
        <dbReference type="ARBA" id="ARBA00023134"/>
    </source>
</evidence>
<accession>A0A420BKI3</accession>
<dbReference type="EMBL" id="RAPY01000001">
    <property type="protein sequence ID" value="RKE57210.1"/>
    <property type="molecule type" value="Genomic_DNA"/>
</dbReference>
<dbReference type="PANTHER" id="PTHR19136">
    <property type="entry name" value="MOLYBDENUM COFACTOR GUANYLYLTRANSFERASE"/>
    <property type="match status" value="1"/>
</dbReference>
<comment type="similarity">
    <text evidence="8">Belongs to the MobA family.</text>
</comment>
<keyword evidence="2 8" id="KW-0808">Transferase</keyword>
<dbReference type="Pfam" id="PF12804">
    <property type="entry name" value="NTP_transf_3"/>
    <property type="match status" value="1"/>
</dbReference>
<gene>
    <name evidence="8" type="primary">mobA</name>
    <name evidence="10" type="ORF">DFQ12_2089</name>
</gene>
<keyword evidence="7 8" id="KW-0501">Molybdenum cofactor biosynthesis</keyword>
<dbReference type="GO" id="GO:0046872">
    <property type="term" value="F:metal ion binding"/>
    <property type="evidence" value="ECO:0007669"/>
    <property type="project" value="UniProtKB-KW"/>
</dbReference>
<dbReference type="RefSeq" id="WP_120258788.1">
    <property type="nucleotide sequence ID" value="NZ_RAPY01000001.1"/>
</dbReference>
<evidence type="ECO:0000313" key="10">
    <source>
        <dbReference type="EMBL" id="RKE57210.1"/>
    </source>
</evidence>
<comment type="cofactor">
    <cofactor evidence="8">
        <name>Mg(2+)</name>
        <dbReference type="ChEBI" id="CHEBI:18420"/>
    </cofactor>
</comment>
<evidence type="ECO:0000256" key="3">
    <source>
        <dbReference type="ARBA" id="ARBA00022723"/>
    </source>
</evidence>
<comment type="caution">
    <text evidence="10">The sequence shown here is derived from an EMBL/GenBank/DDBJ whole genome shotgun (WGS) entry which is preliminary data.</text>
</comment>
<dbReference type="EC" id="2.7.7.77" evidence="8"/>
<keyword evidence="3 8" id="KW-0479">Metal-binding</keyword>
<dbReference type="InterPro" id="IPR029044">
    <property type="entry name" value="Nucleotide-diphossugar_trans"/>
</dbReference>
<feature type="binding site" evidence="8">
    <location>
        <begin position="17"/>
        <end position="19"/>
    </location>
    <ligand>
        <name>GTP</name>
        <dbReference type="ChEBI" id="CHEBI:37565"/>
    </ligand>
</feature>
<feature type="binding site" evidence="8">
    <location>
        <position position="81"/>
    </location>
    <ligand>
        <name>GTP</name>
        <dbReference type="ChEBI" id="CHEBI:37565"/>
    </ligand>
</feature>
<comment type="caution">
    <text evidence="8">Lacks conserved residue(s) required for the propagation of feature annotation.</text>
</comment>
<keyword evidence="5 8" id="KW-0460">Magnesium</keyword>
<dbReference type="HAMAP" id="MF_00316">
    <property type="entry name" value="MobA"/>
    <property type="match status" value="1"/>
</dbReference>
<comment type="catalytic activity">
    <reaction evidence="8">
        <text>Mo-molybdopterin + GTP + H(+) = Mo-molybdopterin guanine dinucleotide + diphosphate</text>
        <dbReference type="Rhea" id="RHEA:34243"/>
        <dbReference type="ChEBI" id="CHEBI:15378"/>
        <dbReference type="ChEBI" id="CHEBI:33019"/>
        <dbReference type="ChEBI" id="CHEBI:37565"/>
        <dbReference type="ChEBI" id="CHEBI:71302"/>
        <dbReference type="ChEBI" id="CHEBI:71310"/>
        <dbReference type="EC" id="2.7.7.77"/>
    </reaction>
</comment>
<dbReference type="OrthoDB" id="9788394at2"/>
<evidence type="ECO:0000256" key="5">
    <source>
        <dbReference type="ARBA" id="ARBA00022842"/>
    </source>
</evidence>
<dbReference type="GO" id="GO:0005737">
    <property type="term" value="C:cytoplasm"/>
    <property type="evidence" value="ECO:0007669"/>
    <property type="project" value="UniProtKB-SubCell"/>
</dbReference>
<evidence type="ECO:0000256" key="7">
    <source>
        <dbReference type="ARBA" id="ARBA00023150"/>
    </source>
</evidence>
<keyword evidence="6 8" id="KW-0342">GTP-binding</keyword>
<dbReference type="CDD" id="cd02503">
    <property type="entry name" value="MobA"/>
    <property type="match status" value="1"/>
</dbReference>
<keyword evidence="11" id="KW-1185">Reference proteome</keyword>
<feature type="binding site" evidence="8">
    <location>
        <position position="29"/>
    </location>
    <ligand>
        <name>GTP</name>
        <dbReference type="ChEBI" id="CHEBI:37565"/>
    </ligand>
</feature>
<dbReference type="GO" id="GO:0006777">
    <property type="term" value="P:Mo-molybdopterin cofactor biosynthetic process"/>
    <property type="evidence" value="ECO:0007669"/>
    <property type="project" value="UniProtKB-KW"/>
</dbReference>
<sequence>MIVSNDNRLPPLNGLVLIGGRSLRMGSPKEKMRWHGKEQVYYLADMLGNYCDEVYISCRAEQLDEIAGDEDIAPAYAWLSDRYTDIGPMGGILTAFEFRPDRAWLVVACDLPLIDSEALAYLIQHRDPQRIATAFKNPQDSLPEPLFAIWESSSLPILQQMQAQHKLSPRRALIQHQALSIEAPHVNTLVNVNTPAEADSVKAMINNND</sequence>
<feature type="binding site" evidence="8">
    <location>
        <position position="110"/>
    </location>
    <ligand>
        <name>GTP</name>
        <dbReference type="ChEBI" id="CHEBI:37565"/>
    </ligand>
</feature>
<protein>
    <recommendedName>
        <fullName evidence="8">Probable molybdenum cofactor guanylyltransferase</fullName>
        <shortName evidence="8">MoCo guanylyltransferase</shortName>
        <ecNumber evidence="8">2.7.7.77</ecNumber>
    </recommendedName>
    <alternativeName>
        <fullName evidence="8">GTP:molybdopterin guanylyltransferase</fullName>
    </alternativeName>
    <alternativeName>
        <fullName evidence="8">Mo-MPT guanylyltransferase</fullName>
    </alternativeName>
    <alternativeName>
        <fullName evidence="8">Molybdopterin guanylyltransferase</fullName>
    </alternativeName>
    <alternativeName>
        <fullName evidence="8">Molybdopterin-guanine dinucleotide synthase</fullName>
        <shortName evidence="8">MGD synthase</shortName>
    </alternativeName>
</protein>
<dbReference type="Gene3D" id="3.90.550.10">
    <property type="entry name" value="Spore Coat Polysaccharide Biosynthesis Protein SpsA, Chain A"/>
    <property type="match status" value="1"/>
</dbReference>
<reference evidence="10 11" key="1">
    <citation type="submission" date="2018-09" db="EMBL/GenBank/DDBJ databases">
        <title>Genomic Encyclopedia of Type Strains, Phase III (KMG-III): the genomes of soil and plant-associated and newly described type strains.</title>
        <authorList>
            <person name="Whitman W."/>
        </authorList>
    </citation>
    <scope>NUCLEOTIDE SEQUENCE [LARGE SCALE GENOMIC DNA]</scope>
    <source>
        <strain evidence="10 11">CECT 7938</strain>
    </source>
</reference>
<comment type="function">
    <text evidence="8">Transfers a GMP moiety from GTP to Mo-molybdopterin (Mo-MPT) cofactor (Moco or molybdenum cofactor) to form Mo-molybdopterin guanine dinucleotide (Mo-MGD) cofactor.</text>
</comment>
<dbReference type="InterPro" id="IPR013482">
    <property type="entry name" value="Molybde_CF_guanTrfase"/>
</dbReference>
<evidence type="ECO:0000313" key="11">
    <source>
        <dbReference type="Proteomes" id="UP000286246"/>
    </source>
</evidence>
<evidence type="ECO:0000256" key="2">
    <source>
        <dbReference type="ARBA" id="ARBA00022679"/>
    </source>
</evidence>
<evidence type="ECO:0000256" key="4">
    <source>
        <dbReference type="ARBA" id="ARBA00022741"/>
    </source>
</evidence>
<evidence type="ECO:0000259" key="9">
    <source>
        <dbReference type="Pfam" id="PF12804"/>
    </source>
</evidence>
<dbReference type="GO" id="GO:0005525">
    <property type="term" value="F:GTP binding"/>
    <property type="evidence" value="ECO:0007669"/>
    <property type="project" value="UniProtKB-UniRule"/>
</dbReference>
<proteinExistence type="inferred from homology"/>
<organism evidence="10 11">
    <name type="scientific">Sphingobacterium detergens</name>
    <dbReference type="NCBI Taxonomy" id="1145106"/>
    <lineage>
        <taxon>Bacteria</taxon>
        <taxon>Pseudomonadati</taxon>
        <taxon>Bacteroidota</taxon>
        <taxon>Sphingobacteriia</taxon>
        <taxon>Sphingobacteriales</taxon>
        <taxon>Sphingobacteriaceae</taxon>
        <taxon>Sphingobacterium</taxon>
    </lineage>
</organism>
<feature type="domain" description="MobA-like NTP transferase" evidence="9">
    <location>
        <begin position="14"/>
        <end position="175"/>
    </location>
</feature>
<keyword evidence="4 8" id="KW-0547">Nucleotide-binding</keyword>
<comment type="subcellular location">
    <subcellularLocation>
        <location evidence="8">Cytoplasm</location>
    </subcellularLocation>
</comment>
<dbReference type="InterPro" id="IPR025877">
    <property type="entry name" value="MobA-like_NTP_Trfase"/>
</dbReference>
<dbReference type="GO" id="GO:0061603">
    <property type="term" value="F:molybdenum cofactor guanylyltransferase activity"/>
    <property type="evidence" value="ECO:0007669"/>
    <property type="project" value="UniProtKB-EC"/>
</dbReference>
<dbReference type="PANTHER" id="PTHR19136:SF81">
    <property type="entry name" value="MOLYBDENUM COFACTOR GUANYLYLTRANSFERASE"/>
    <property type="match status" value="1"/>
</dbReference>
<comment type="domain">
    <text evidence="8">The N-terminal domain determines nucleotide recognition and specific binding, while the C-terminal domain determines the specific binding to the target protein.</text>
</comment>
<feature type="binding site" evidence="8">
    <location>
        <position position="110"/>
    </location>
    <ligand>
        <name>Mg(2+)</name>
        <dbReference type="ChEBI" id="CHEBI:18420"/>
    </ligand>
</feature>
<keyword evidence="1 8" id="KW-0963">Cytoplasm</keyword>
<evidence type="ECO:0000256" key="1">
    <source>
        <dbReference type="ARBA" id="ARBA00022490"/>
    </source>
</evidence>
<dbReference type="SUPFAM" id="SSF53448">
    <property type="entry name" value="Nucleotide-diphospho-sugar transferases"/>
    <property type="match status" value="1"/>
</dbReference>
<dbReference type="Proteomes" id="UP000286246">
    <property type="component" value="Unassembled WGS sequence"/>
</dbReference>
<dbReference type="AlphaFoldDB" id="A0A420BKI3"/>
<name>A0A420BKI3_SPHD1</name>